<dbReference type="CDD" id="cd00085">
    <property type="entry name" value="HNHc"/>
    <property type="match status" value="1"/>
</dbReference>
<dbReference type="Pfam" id="PF01844">
    <property type="entry name" value="HNH"/>
    <property type="match status" value="1"/>
</dbReference>
<feature type="region of interest" description="Disordered" evidence="1">
    <location>
        <begin position="68"/>
        <end position="87"/>
    </location>
</feature>
<dbReference type="RefSeq" id="WP_343958996.1">
    <property type="nucleotide sequence ID" value="NZ_BAAAMN010000049.1"/>
</dbReference>
<gene>
    <name evidence="3" type="ORF">GCM10009720_23980</name>
</gene>
<feature type="compositionally biased region" description="Acidic residues" evidence="1">
    <location>
        <begin position="327"/>
        <end position="338"/>
    </location>
</feature>
<feature type="domain" description="HNH" evidence="2">
    <location>
        <begin position="584"/>
        <end position="616"/>
    </location>
</feature>
<comment type="caution">
    <text evidence="3">The sequence shown here is derived from an EMBL/GenBank/DDBJ whole genome shotgun (WGS) entry which is preliminary data.</text>
</comment>
<dbReference type="EMBL" id="BAAAMN010000049">
    <property type="protein sequence ID" value="GAA2042538.1"/>
    <property type="molecule type" value="Genomic_DNA"/>
</dbReference>
<evidence type="ECO:0000313" key="3">
    <source>
        <dbReference type="EMBL" id="GAA2042538.1"/>
    </source>
</evidence>
<protein>
    <recommendedName>
        <fullName evidence="2">HNH domain-containing protein</fullName>
    </recommendedName>
</protein>
<feature type="compositionally biased region" description="Basic and acidic residues" evidence="1">
    <location>
        <begin position="384"/>
        <end position="393"/>
    </location>
</feature>
<evidence type="ECO:0000313" key="4">
    <source>
        <dbReference type="Proteomes" id="UP001501461"/>
    </source>
</evidence>
<feature type="region of interest" description="Disordered" evidence="1">
    <location>
        <begin position="325"/>
        <end position="393"/>
    </location>
</feature>
<dbReference type="InterPro" id="IPR002711">
    <property type="entry name" value="HNH"/>
</dbReference>
<evidence type="ECO:0000259" key="2">
    <source>
        <dbReference type="Pfam" id="PF01844"/>
    </source>
</evidence>
<sequence>MVTTIPSTDHLIADEQLDALTTGQLQALELRLAQKQAERILDPRAYFTFARHSVATGADWATTWAAQDPAGETKVSQGKHAGPTPEAPKDFYNTLPGMVDNLVKSRRIQDAMIANLTKLADRAYNHDRDTMLGIPHGVNLYKSGKRWLADRFQLDSRQASKFYKRAELVAAEPETLERTAQSALLPKLAAEYTVGNVPSENMDRVTQVAKQFYDFYQSVGLSKENAHDVLQTMDAVFTDAAANMKPAMLAEESTKWLNQVAHIIDPDGPPPEERLHKLKNSLKTAVVNGKLHINIVTDLVNTELIEALILAGLNFRANQDKFRQDPEEAIDPSDEDTIAEPPHPTSETSTAQDDDSTAAEARLASFHQQVDDAVDDPETYVETQDGHKVSREHMRKLDPRDRAEKAHDVFITMLKAQGKRSPGADGMAEYKRAPAILWTVLDYETLLNLHRDKLPEQYTLEPEFKRSPGLAGFDTGPPATIEPIQQVAERHIPSNAPPDSCHEEHHTTQGHPYIARGFQSGAISPSAVLADLCDAKVIPAVFNQAGVPLFLGRGKRLFSDDQILAAAMLGGCRGPVCRVPPVWTQGHHETYWFHGGETDTTNLILLCNACHTHVHQGVWTPTWNDDGVLYWTPAPWLDPTQTPIRNTCWD</sequence>
<evidence type="ECO:0000256" key="1">
    <source>
        <dbReference type="SAM" id="MobiDB-lite"/>
    </source>
</evidence>
<reference evidence="4" key="1">
    <citation type="journal article" date="2019" name="Int. J. Syst. Evol. Microbiol.">
        <title>The Global Catalogue of Microorganisms (GCM) 10K type strain sequencing project: providing services to taxonomists for standard genome sequencing and annotation.</title>
        <authorList>
            <consortium name="The Broad Institute Genomics Platform"/>
            <consortium name="The Broad Institute Genome Sequencing Center for Infectious Disease"/>
            <person name="Wu L."/>
            <person name="Ma J."/>
        </authorList>
    </citation>
    <scope>NUCLEOTIDE SEQUENCE [LARGE SCALE GENOMIC DNA]</scope>
    <source>
        <strain evidence="4">JCM 13595</strain>
    </source>
</reference>
<dbReference type="InterPro" id="IPR003615">
    <property type="entry name" value="HNH_nuc"/>
</dbReference>
<keyword evidence="4" id="KW-1185">Reference proteome</keyword>
<organism evidence="3 4">
    <name type="scientific">Yaniella flava</name>
    <dbReference type="NCBI Taxonomy" id="287930"/>
    <lineage>
        <taxon>Bacteria</taxon>
        <taxon>Bacillati</taxon>
        <taxon>Actinomycetota</taxon>
        <taxon>Actinomycetes</taxon>
        <taxon>Micrococcales</taxon>
        <taxon>Micrococcaceae</taxon>
        <taxon>Yaniella</taxon>
    </lineage>
</organism>
<dbReference type="Proteomes" id="UP001501461">
    <property type="component" value="Unassembled WGS sequence"/>
</dbReference>
<name>A0ABP5GCQ0_9MICC</name>
<accession>A0ABP5GCQ0</accession>
<proteinExistence type="predicted"/>